<keyword evidence="2" id="KW-1185">Reference proteome</keyword>
<dbReference type="Proteomes" id="UP001595973">
    <property type="component" value="Unassembled WGS sequence"/>
</dbReference>
<proteinExistence type="predicted"/>
<sequence length="111" mass="11761">MAMDVEAAFGEAGFDVLNIRAGATSGDLPSAFRNCSYVLLDQDIGWQDLVALAQPAREQGIPVGLFIVDDKDDALPPELSGAKCWQKPFDTGALVDEVQGSWPGQPVLQGA</sequence>
<reference evidence="2" key="1">
    <citation type="journal article" date="2019" name="Int. J. Syst. Evol. Microbiol.">
        <title>The Global Catalogue of Microorganisms (GCM) 10K type strain sequencing project: providing services to taxonomists for standard genome sequencing and annotation.</title>
        <authorList>
            <consortium name="The Broad Institute Genomics Platform"/>
            <consortium name="The Broad Institute Genome Sequencing Center for Infectious Disease"/>
            <person name="Wu L."/>
            <person name="Ma J."/>
        </authorList>
    </citation>
    <scope>NUCLEOTIDE SEQUENCE [LARGE SCALE GENOMIC DNA]</scope>
    <source>
        <strain evidence="2">CGMCC 4.7283</strain>
    </source>
</reference>
<name>A0ABV9KM84_9RHOB</name>
<evidence type="ECO:0000313" key="2">
    <source>
        <dbReference type="Proteomes" id="UP001595973"/>
    </source>
</evidence>
<evidence type="ECO:0008006" key="3">
    <source>
        <dbReference type="Google" id="ProtNLM"/>
    </source>
</evidence>
<accession>A0ABV9KM84</accession>
<dbReference type="Gene3D" id="3.40.50.2300">
    <property type="match status" value="1"/>
</dbReference>
<organism evidence="1 2">
    <name type="scientific">Seohaeicola nanhaiensis</name>
    <dbReference type="NCBI Taxonomy" id="1387282"/>
    <lineage>
        <taxon>Bacteria</taxon>
        <taxon>Pseudomonadati</taxon>
        <taxon>Pseudomonadota</taxon>
        <taxon>Alphaproteobacteria</taxon>
        <taxon>Rhodobacterales</taxon>
        <taxon>Roseobacteraceae</taxon>
        <taxon>Seohaeicola</taxon>
    </lineage>
</organism>
<evidence type="ECO:0000313" key="1">
    <source>
        <dbReference type="EMBL" id="MFC4671267.1"/>
    </source>
</evidence>
<gene>
    <name evidence="1" type="ORF">ACFO5X_22135</name>
</gene>
<dbReference type="EMBL" id="JBHSGI010000033">
    <property type="protein sequence ID" value="MFC4671267.1"/>
    <property type="molecule type" value="Genomic_DNA"/>
</dbReference>
<comment type="caution">
    <text evidence="1">The sequence shown here is derived from an EMBL/GenBank/DDBJ whole genome shotgun (WGS) entry which is preliminary data.</text>
</comment>
<dbReference type="RefSeq" id="WP_380721589.1">
    <property type="nucleotide sequence ID" value="NZ_JBHSGI010000033.1"/>
</dbReference>
<protein>
    <recommendedName>
        <fullName evidence="3">Response regulatory domain-containing protein</fullName>
    </recommendedName>
</protein>